<feature type="transmembrane region" description="Helical" evidence="2">
    <location>
        <begin position="38"/>
        <end position="59"/>
    </location>
</feature>
<comment type="similarity">
    <text evidence="1">Belongs to the ustYa family.</text>
</comment>
<accession>A0A4Z0YTY3</accession>
<evidence type="ECO:0000313" key="3">
    <source>
        <dbReference type="EMBL" id="TGJ81913.1"/>
    </source>
</evidence>
<dbReference type="AlphaFoldDB" id="A0A4Z0YTY3"/>
<proteinExistence type="inferred from homology"/>
<evidence type="ECO:0000313" key="4">
    <source>
        <dbReference type="Proteomes" id="UP000297716"/>
    </source>
</evidence>
<keyword evidence="2" id="KW-0812">Transmembrane</keyword>
<dbReference type="Proteomes" id="UP000297716">
    <property type="component" value="Unassembled WGS sequence"/>
</dbReference>
<dbReference type="EMBL" id="SKBN01000148">
    <property type="protein sequence ID" value="TGJ81913.1"/>
    <property type="molecule type" value="Genomic_DNA"/>
</dbReference>
<comment type="caution">
    <text evidence="3">The sequence shown here is derived from an EMBL/GenBank/DDBJ whole genome shotgun (WGS) entry which is preliminary data.</text>
</comment>
<keyword evidence="2" id="KW-0472">Membrane</keyword>
<dbReference type="STRING" id="37992.A0A4Z0YTY3"/>
<keyword evidence="4" id="KW-1185">Reference proteome</keyword>
<dbReference type="PANTHER" id="PTHR33365:SF7">
    <property type="entry name" value="TAT PATHWAY SIGNAL SEQUENCE"/>
    <property type="match status" value="1"/>
</dbReference>
<evidence type="ECO:0000256" key="1">
    <source>
        <dbReference type="ARBA" id="ARBA00035112"/>
    </source>
</evidence>
<evidence type="ECO:0000256" key="2">
    <source>
        <dbReference type="SAM" id="Phobius"/>
    </source>
</evidence>
<keyword evidence="2" id="KW-1133">Transmembrane helix</keyword>
<sequence length="264" mass="30148">MASTKQEEKIPLFVDESDPHNRGIHLERRSFLRNKYTVVHGVLFLVHLLLLALNATLLVHNTTFFKHHASERLHDDVLESTFSPAEEALEHVALKDLGYEQNPSPYTGEPRPELDQAWSHLLRPTLLRMTEEEMMKMNKTSLALLDGSGYVGYLEAFHMLHCLKRIYQSHHPEHYPEQQRDGAFTTPHLCVMCNADVTISTLFWESPAKVQGARPGSRKCINWDRLEAWAEDRILISSDRETFLKTLVVPFGTGGSVGPVDLLR</sequence>
<dbReference type="InterPro" id="IPR021765">
    <property type="entry name" value="UstYa-like"/>
</dbReference>
<dbReference type="Pfam" id="PF11807">
    <property type="entry name" value="UstYa"/>
    <property type="match status" value="1"/>
</dbReference>
<reference evidence="3 4" key="1">
    <citation type="submission" date="2019-03" db="EMBL/GenBank/DDBJ databases">
        <title>Draft genome sequence of Xylaria hypoxylon DSM 108379, a ubiquitous saprotrophic-parasitic fungi on hardwood.</title>
        <authorList>
            <person name="Buettner E."/>
            <person name="Leonhardt S."/>
            <person name="Gebauer A.M."/>
            <person name="Liers C."/>
            <person name="Hofrichter M."/>
            <person name="Kellner H."/>
        </authorList>
    </citation>
    <scope>NUCLEOTIDE SEQUENCE [LARGE SCALE GENOMIC DNA]</scope>
    <source>
        <strain evidence="3 4">DSM 108379</strain>
    </source>
</reference>
<organism evidence="3 4">
    <name type="scientific">Xylaria hypoxylon</name>
    <dbReference type="NCBI Taxonomy" id="37992"/>
    <lineage>
        <taxon>Eukaryota</taxon>
        <taxon>Fungi</taxon>
        <taxon>Dikarya</taxon>
        <taxon>Ascomycota</taxon>
        <taxon>Pezizomycotina</taxon>
        <taxon>Sordariomycetes</taxon>
        <taxon>Xylariomycetidae</taxon>
        <taxon>Xylariales</taxon>
        <taxon>Xylariaceae</taxon>
        <taxon>Xylaria</taxon>
    </lineage>
</organism>
<dbReference type="OrthoDB" id="3687641at2759"/>
<gene>
    <name evidence="3" type="ORF">E0Z10_g6848</name>
</gene>
<dbReference type="PANTHER" id="PTHR33365">
    <property type="entry name" value="YALI0B05434P"/>
    <property type="match status" value="1"/>
</dbReference>
<dbReference type="GO" id="GO:0043386">
    <property type="term" value="P:mycotoxin biosynthetic process"/>
    <property type="evidence" value="ECO:0007669"/>
    <property type="project" value="InterPro"/>
</dbReference>
<name>A0A4Z0YTY3_9PEZI</name>
<protein>
    <submittedName>
        <fullName evidence="3">Uncharacterized protein</fullName>
    </submittedName>
</protein>